<dbReference type="NCBIfam" id="TIGR04131">
    <property type="entry name" value="Bac_Flav_CTERM"/>
    <property type="match status" value="1"/>
</dbReference>
<evidence type="ECO:0000259" key="1">
    <source>
        <dbReference type="PROSITE" id="PS50093"/>
    </source>
</evidence>
<dbReference type="SMART" id="SM00089">
    <property type="entry name" value="PKD"/>
    <property type="match status" value="2"/>
</dbReference>
<dbReference type="Proteomes" id="UP001319104">
    <property type="component" value="Unassembled WGS sequence"/>
</dbReference>
<proteinExistence type="predicted"/>
<dbReference type="PROSITE" id="PS50093">
    <property type="entry name" value="PKD"/>
    <property type="match status" value="1"/>
</dbReference>
<dbReference type="RefSeq" id="WP_213944447.1">
    <property type="nucleotide sequence ID" value="NZ_JAHCMY010000002.1"/>
</dbReference>
<dbReference type="InterPro" id="IPR022409">
    <property type="entry name" value="PKD/Chitinase_dom"/>
</dbReference>
<dbReference type="InterPro" id="IPR013783">
    <property type="entry name" value="Ig-like_fold"/>
</dbReference>
<sequence>MKLHINRNWILIWMAVIFFSLIQNSYGQVSIIRTSIDDCLQETTLVATGEGPITFRYLRDGVLEAEDVVASPDANNYYISSKVVPDGSYIVEAIDRHGNKATRSLNVNIVNPVGVEIVTVIDANCNGVANGQAILNISSNLNFTVKLFDKSNPTELIREYENTGQLNNIPAGEYIVEVRDIAGCVAFAEIIIEEPEPLEQADGNGPEVTHPVCENDLGSATTRILGGNGPEFSYQLWKDGALYRDNRQTQNNGQITETDLEPGTYFFRVFTDQATDDNCFEDYAFQIVYAPKFTIQPTPTAITCYGEDDGSARLTLSGTLDAPFSYTINGGSATQHNSVDPLNLIGLEPGDYTVAITDADGCQMSTTFSISEPAELGVNVELVNDVCFDSVDGAIRVRAQGGTAPYMFSLENNFAGLLPSSSSAETFEDLAPGSYTVYVMDANGCLTNTDIIQVREPEMDISYTLIDLTDPNCPEAASGSIEIEAVGGWGAPWTYEWVRTGSTNVLSQSQKLENVPAGDYTLTLIDANGCHETFEFTLTDPESPIIEELSSEPTSCHGDRDGSIFLRLQGSEPYLIGLNGEEYMGTEAEFTGLEAGEYTVTIQIAEGCMLYRDITVGQPDPLVIIYDNNISPLLCYNDQDGGVAGLRVEGGNPSYDYQWEKQLPGGQWESLAGETSIDISGLGEGTYRLVVTDRNDCEIISNPFTFEAPSRLDYLEHATTDPLCFGETGSVEISLEGGTAPYYYSFEGNNYQRLGQNGRIDGLAAGDYELHIRDENGCTLPQTISFAINQPEEIKLEELNPILPTCEGGNDGGFEATVTGGSSQILTYEWFLQGYPNQVLGTSLTIDGLQDGNYFLRVIDPGNVNCYKIFGPFAIESPPAIQANVRITDVVCQGDESGVLDIQSITGGNLADGEDYQVTWTGPNGTSSERTLTALPAGTYDLTITDGNTCLFEQTYTVSEPENRLTINTPEVTQPGCSGSENGRIEITASNGVGNYDYSWQYFNEDTQEFEIIPGQTSRILSQNVKAGTYLVTVADGFCEAQETIVVNQPEELQVVLSQKEGISCFDRNDGFIEVDILGGSGDYQFRWSNGQTNQNIYDLRPGNYTLEVFDANGCKATSETFNIAPVPRPSIQLLDKSDVVCEENSGKLQIGLGNGLDAADFNIHWLNLQTNEQFGQNQTTVEGLNVGFYQVFVSAGEDCVVDRVLRIEGPESPLTILTSQVDPTCPEQEGAIYLNASGGFAPYDYFYKINESDNWSPLSGSVLTSLDAGDYLVMVRDAKGCEDDSTLTITQPNAPSFSANKVQDVSCYGGNDGVIDFSVTGASHQWYKRLPGQNPQPITDSQLDELEAGTYYMEVTFAENCTERTNDIIIQQPNVIQASLLATQLVCYDDLGSVTFTVSGGKSGKSLQLISGSEVIDIKENLFEGNFTFRDLAPGDYELLLTDEGCGETAHAFAIHEVLEPTFADVEFDDITCRGAHDGVIRVLDPQVESGRNFTVRINGQAMPAGQTVFTGLAPGQYNVALVDSEGCGQQSKSFTISQPEELEIERFDFEDPTCFEGDEGWLKFRVSGGNGNYEATLLHKDSGEELTLSGLSASATHEFENLRQGEYLFTLLDEKRCPIEREFELGQPDGFTVAVNPGTIICIDGSTTAQLNFEGGTAPFTMELTRNGEAFETYTFNQRINTISNLPFGQYAYEVTDGENCLVLTDTFELEDGEKIEVEADIIPVSCGNNMDGKLIIKASGSKRDGQLNYSYFVNGQQIFGNELNVRAGTYTITAGIGNSTVGYCESEPIEVVVEVTDPILVKEEIIDVSCRGGDDGSILLEVTGGTPFEGDSPYRYHWDHTDEDTPFLEGLTAGLYRVEVEDFRECRSNYLSFYVGQPEEELLVVATPNYILCNEDGELSITLEVSGGTPDYTYEWSNGATTKDIFGIEPGMYEVTVTDDKGCTETITVDLPNPAPSLEIESDGKLILCSPQERGNVQLTVNGGTGNYTYKWSNGSQVSNLINLPAGDYTVTVKDTETGCEAEHTVEIVIADPIIVETVELEPISCFGMRDGRISVNVSGGLGDLQLSWRFGDPQTGVQSPLYEFEGATELTNLKPGNYILDVEGEGGCRTSRVYTVADRAPLNIVPSHQNPTCNDSENGSINLEVTGGSGAYTYRWENLDNPDHWIKDRTTSGISGLETGRYRVRVEDGSCSISEIIQIQAPEELTITSSHTEMLACNGAKNGVINNVISGGVQDYTIEWSDASNIKTWNRVDLEKGEYTLLVTDKNGCTISKTYIIDEPEPLVADLFTRIDVDCETREVVGTAWVTIAGGTGEYEIQWSSGEKNVREVTFNSPDDISVFVRDKRGCNIDLSRVIDFPPVFADADFTYSVISLDMEGEILVNDPIQFNDESEGHIIAWDWDFGDGNKSSEQNPKHTYAGPGTYEIALRVYDEYGCSTLSRIEVEVTDSYRILIPNAFTPNGDGLNDTFMPKFRGLSDFEMHIFNTWGELLYTTTSMEDPGWNGFHQGKPSPNGNYVYKIYYTTREGKRSSRSGVFLLIN</sequence>
<dbReference type="Gene3D" id="2.60.40.740">
    <property type="match status" value="1"/>
</dbReference>
<dbReference type="CDD" id="cd00146">
    <property type="entry name" value="PKD"/>
    <property type="match status" value="1"/>
</dbReference>
<accession>A0AAP2CJ69</accession>
<dbReference type="SUPFAM" id="SSF49299">
    <property type="entry name" value="PKD domain"/>
    <property type="match status" value="1"/>
</dbReference>
<dbReference type="Pfam" id="PF13573">
    <property type="entry name" value="SprB"/>
    <property type="match status" value="11"/>
</dbReference>
<dbReference type="InterPro" id="IPR025667">
    <property type="entry name" value="SprB_repeat"/>
</dbReference>
<dbReference type="InterPro" id="IPR026341">
    <property type="entry name" value="T9SS_type_B"/>
</dbReference>
<keyword evidence="3" id="KW-1185">Reference proteome</keyword>
<dbReference type="InterPro" id="IPR035986">
    <property type="entry name" value="PKD_dom_sf"/>
</dbReference>
<evidence type="ECO:0000313" key="3">
    <source>
        <dbReference type="Proteomes" id="UP001319104"/>
    </source>
</evidence>
<dbReference type="Gene3D" id="2.60.40.10">
    <property type="entry name" value="Immunoglobulins"/>
    <property type="match status" value="1"/>
</dbReference>
<organism evidence="2 3">
    <name type="scientific">Litoribacter ruber</name>
    <dbReference type="NCBI Taxonomy" id="702568"/>
    <lineage>
        <taxon>Bacteria</taxon>
        <taxon>Pseudomonadati</taxon>
        <taxon>Bacteroidota</taxon>
        <taxon>Cytophagia</taxon>
        <taxon>Cytophagales</taxon>
        <taxon>Cyclobacteriaceae</taxon>
        <taxon>Litoribacter</taxon>
    </lineage>
</organism>
<protein>
    <submittedName>
        <fullName evidence="2">Gliding motility-associated C-terminal domain-containing protein</fullName>
    </submittedName>
</protein>
<dbReference type="EMBL" id="JAHCMY010000002">
    <property type="protein sequence ID" value="MBS9523560.1"/>
    <property type="molecule type" value="Genomic_DNA"/>
</dbReference>
<dbReference type="InterPro" id="IPR000601">
    <property type="entry name" value="PKD_dom"/>
</dbReference>
<feature type="domain" description="PKD" evidence="1">
    <location>
        <begin position="2385"/>
        <end position="2454"/>
    </location>
</feature>
<gene>
    <name evidence="2" type="ORF">KI659_05945</name>
</gene>
<comment type="caution">
    <text evidence="2">The sequence shown here is derived from an EMBL/GenBank/DDBJ whole genome shotgun (WGS) entry which is preliminary data.</text>
</comment>
<reference evidence="2 3" key="1">
    <citation type="submission" date="2021-05" db="EMBL/GenBank/DDBJ databases">
        <authorList>
            <person name="Zhang Z.D."/>
            <person name="Osman G."/>
        </authorList>
    </citation>
    <scope>NUCLEOTIDE SEQUENCE [LARGE SCALE GENOMIC DNA]</scope>
    <source>
        <strain evidence="2 3">KCTC 32217</strain>
    </source>
</reference>
<name>A0AAP2CJ69_9BACT</name>
<dbReference type="Pfam" id="PF18911">
    <property type="entry name" value="PKD_4"/>
    <property type="match status" value="1"/>
</dbReference>
<evidence type="ECO:0000313" key="2">
    <source>
        <dbReference type="EMBL" id="MBS9523560.1"/>
    </source>
</evidence>
<dbReference type="Pfam" id="PF13585">
    <property type="entry name" value="CHU_C"/>
    <property type="match status" value="1"/>
</dbReference>